<dbReference type="EMBL" id="JABBFX010000001">
    <property type="protein sequence ID" value="NML44678.1"/>
    <property type="molecule type" value="Genomic_DNA"/>
</dbReference>
<sequence>MLPSQKIALAAQVHVVLRRKTGRVTDTEWMAQNADYAREVLRFTRLKAREGNDAELGELADRLERGLLAPEQPPRRAVAVAEPVEPAAAPDVPRYVGGIR</sequence>
<proteinExistence type="predicted"/>
<keyword evidence="2" id="KW-1185">Reference proteome</keyword>
<dbReference type="Proteomes" id="UP000541185">
    <property type="component" value="Unassembled WGS sequence"/>
</dbReference>
<evidence type="ECO:0000313" key="1">
    <source>
        <dbReference type="EMBL" id="NML44678.1"/>
    </source>
</evidence>
<dbReference type="RefSeq" id="WP_169418788.1">
    <property type="nucleotide sequence ID" value="NZ_JABBFX010000001.1"/>
</dbReference>
<name>A0A848HAP1_9BURK</name>
<dbReference type="AlphaFoldDB" id="A0A848HAP1"/>
<reference evidence="1 2" key="1">
    <citation type="submission" date="2020-04" db="EMBL/GenBank/DDBJ databases">
        <title>Ramlibacter sp. G-1-2-2 isolated from soil.</title>
        <authorList>
            <person name="Dahal R.H."/>
        </authorList>
    </citation>
    <scope>NUCLEOTIDE SEQUENCE [LARGE SCALE GENOMIC DNA]</scope>
    <source>
        <strain evidence="1 2">G-1-2-2</strain>
    </source>
</reference>
<evidence type="ECO:0000313" key="2">
    <source>
        <dbReference type="Proteomes" id="UP000541185"/>
    </source>
</evidence>
<protein>
    <submittedName>
        <fullName evidence="1">Uncharacterized protein</fullName>
    </submittedName>
</protein>
<gene>
    <name evidence="1" type="ORF">HHL11_13015</name>
</gene>
<accession>A0A848HAP1</accession>
<organism evidence="1 2">
    <name type="scientific">Ramlibacter agri</name>
    <dbReference type="NCBI Taxonomy" id="2728837"/>
    <lineage>
        <taxon>Bacteria</taxon>
        <taxon>Pseudomonadati</taxon>
        <taxon>Pseudomonadota</taxon>
        <taxon>Betaproteobacteria</taxon>
        <taxon>Burkholderiales</taxon>
        <taxon>Comamonadaceae</taxon>
        <taxon>Ramlibacter</taxon>
    </lineage>
</organism>
<comment type="caution">
    <text evidence="1">The sequence shown here is derived from an EMBL/GenBank/DDBJ whole genome shotgun (WGS) entry which is preliminary data.</text>
</comment>